<reference evidence="3 4" key="1">
    <citation type="submission" date="2019-10" db="EMBL/GenBank/DDBJ databases">
        <title>Prolixibacter strains distinguished by the presence of nitrate reductase genes were adept at nitrate-dependent anaerobic corrosion of metallic iron and carbon steel.</title>
        <authorList>
            <person name="Iino T."/>
            <person name="Shono N."/>
            <person name="Ito K."/>
            <person name="Nakamura R."/>
            <person name="Sueoka K."/>
            <person name="Harayama S."/>
            <person name="Ohkuma M."/>
        </authorList>
    </citation>
    <scope>NUCLEOTIDE SEQUENCE [LARGE SCALE GENOMIC DNA]</scope>
    <source>
        <strain evidence="3 4">JCM 13498</strain>
    </source>
</reference>
<evidence type="ECO:0000313" key="4">
    <source>
        <dbReference type="Proteomes" id="UP000391834"/>
    </source>
</evidence>
<comment type="similarity">
    <text evidence="1">Belongs to the bacterial sugar transferase family.</text>
</comment>
<evidence type="ECO:0000256" key="1">
    <source>
        <dbReference type="ARBA" id="ARBA00006464"/>
    </source>
</evidence>
<name>A0A5M4B1Z0_9BACT</name>
<feature type="domain" description="Bacterial sugar transferase" evidence="2">
    <location>
        <begin position="14"/>
        <end position="132"/>
    </location>
</feature>
<dbReference type="Proteomes" id="UP000391834">
    <property type="component" value="Unassembled WGS sequence"/>
</dbReference>
<dbReference type="PANTHER" id="PTHR30576">
    <property type="entry name" value="COLANIC BIOSYNTHESIS UDP-GLUCOSE LIPID CARRIER TRANSFERASE"/>
    <property type="match status" value="1"/>
</dbReference>
<dbReference type="InterPro" id="IPR003362">
    <property type="entry name" value="Bact_transf"/>
</dbReference>
<proteinExistence type="inferred from homology"/>
<comment type="caution">
    <text evidence="3">The sequence shown here is derived from an EMBL/GenBank/DDBJ whole genome shotgun (WGS) entry which is preliminary data.</text>
</comment>
<gene>
    <name evidence="3" type="ORF">PbJCM13498_28140</name>
</gene>
<accession>A0A5M4B1Z0</accession>
<keyword evidence="4" id="KW-1185">Reference proteome</keyword>
<dbReference type="PANTHER" id="PTHR30576:SF10">
    <property type="entry name" value="SLL5057 PROTEIN"/>
    <property type="match status" value="1"/>
</dbReference>
<dbReference type="AlphaFoldDB" id="A0A5M4B1Z0"/>
<dbReference type="EMBL" id="BLAX01000001">
    <property type="protein sequence ID" value="GET33951.1"/>
    <property type="molecule type" value="Genomic_DNA"/>
</dbReference>
<dbReference type="Pfam" id="PF02397">
    <property type="entry name" value="Bac_transf"/>
    <property type="match status" value="1"/>
</dbReference>
<organism evidence="3 4">
    <name type="scientific">Prolixibacter bellariivorans</name>
    <dbReference type="NCBI Taxonomy" id="314319"/>
    <lineage>
        <taxon>Bacteria</taxon>
        <taxon>Pseudomonadati</taxon>
        <taxon>Bacteroidota</taxon>
        <taxon>Bacteroidia</taxon>
        <taxon>Marinilabiliales</taxon>
        <taxon>Prolixibacteraceae</taxon>
        <taxon>Prolixibacter</taxon>
    </lineage>
</organism>
<protein>
    <recommendedName>
        <fullName evidence="2">Bacterial sugar transferase domain-containing protein</fullName>
    </recommendedName>
</protein>
<evidence type="ECO:0000259" key="2">
    <source>
        <dbReference type="Pfam" id="PF02397"/>
    </source>
</evidence>
<evidence type="ECO:0000313" key="3">
    <source>
        <dbReference type="EMBL" id="GET33951.1"/>
    </source>
</evidence>
<dbReference type="GO" id="GO:0016780">
    <property type="term" value="F:phosphotransferase activity, for other substituted phosphate groups"/>
    <property type="evidence" value="ECO:0007669"/>
    <property type="project" value="TreeGrafter"/>
</dbReference>
<sequence>MVTDAEALKLQLLSQNEQEGPVFKIKNDPRITRMGNFLRKTSLDELPQFFNVLTGEMSVVGPRPPIPSEVEQYKRWQNRRLSMKPGITCIWQVSGRNNIPFEQWMKMDLQYIDNWSIKLDISLILKTVKTMLTGSGQ</sequence>